<dbReference type="RefSeq" id="XP_042563477.1">
    <property type="nucleotide sequence ID" value="XM_042707543.1"/>
</dbReference>
<proteinExistence type="predicted"/>
<dbReference type="OrthoDB" id="6105938at2759"/>
<dbReference type="Pfam" id="PF13765">
    <property type="entry name" value="PRY"/>
    <property type="match status" value="1"/>
</dbReference>
<sequence>MEKDVKQYAVDVTLDPETAYPSLILSADGKQVKYISTRSDLPSNPKRFDTSISVLGKQGFSSGRFYYEVQVKGKTGWYLGVTRESSNRKGSIDENPENGYWTIRQINWKTFRALDDSSVPLKPLNELERVGVFVDYEAGLVSFYNADHWDLLYSFKHAHFNGTIYPVFNPNNHNGGPNSSPLIIHTPVACQYHHNK</sequence>
<dbReference type="SMART" id="SM00449">
    <property type="entry name" value="SPRY"/>
    <property type="match status" value="1"/>
</dbReference>
<dbReference type="AlphaFoldDB" id="A0A8M1KHX2"/>
<dbReference type="Pfam" id="PF00622">
    <property type="entry name" value="SPRY"/>
    <property type="match status" value="1"/>
</dbReference>
<dbReference type="InterPro" id="IPR006574">
    <property type="entry name" value="PRY"/>
</dbReference>
<dbReference type="GeneID" id="116220370"/>
<dbReference type="PANTHER" id="PTHR24103">
    <property type="entry name" value="E3 UBIQUITIN-PROTEIN LIGASE TRIM"/>
    <property type="match status" value="1"/>
</dbReference>
<organism evidence="2 3">
    <name type="scientific">Clupea harengus</name>
    <name type="common">Atlantic herring</name>
    <dbReference type="NCBI Taxonomy" id="7950"/>
    <lineage>
        <taxon>Eukaryota</taxon>
        <taxon>Metazoa</taxon>
        <taxon>Chordata</taxon>
        <taxon>Craniata</taxon>
        <taxon>Vertebrata</taxon>
        <taxon>Euteleostomi</taxon>
        <taxon>Actinopterygii</taxon>
        <taxon>Neopterygii</taxon>
        <taxon>Teleostei</taxon>
        <taxon>Clupei</taxon>
        <taxon>Clupeiformes</taxon>
        <taxon>Clupeoidei</taxon>
        <taxon>Clupeidae</taxon>
        <taxon>Clupea</taxon>
    </lineage>
</organism>
<dbReference type="KEGG" id="char:116220370"/>
<evidence type="ECO:0000313" key="2">
    <source>
        <dbReference type="Proteomes" id="UP000515152"/>
    </source>
</evidence>
<name>A0A8M1KHX2_CLUHA</name>
<gene>
    <name evidence="3" type="primary">LOC116220370</name>
</gene>
<dbReference type="SMART" id="SM00589">
    <property type="entry name" value="PRY"/>
    <property type="match status" value="1"/>
</dbReference>
<dbReference type="InterPro" id="IPR003877">
    <property type="entry name" value="SPRY_dom"/>
</dbReference>
<dbReference type="InterPro" id="IPR050143">
    <property type="entry name" value="TRIM/RBCC"/>
</dbReference>
<evidence type="ECO:0000259" key="1">
    <source>
        <dbReference type="PROSITE" id="PS50188"/>
    </source>
</evidence>
<dbReference type="PROSITE" id="PS50188">
    <property type="entry name" value="B302_SPRY"/>
    <property type="match status" value="1"/>
</dbReference>
<protein>
    <submittedName>
        <fullName evidence="3">Zinc-binding protein A33-like</fullName>
    </submittedName>
</protein>
<feature type="domain" description="B30.2/SPRY" evidence="1">
    <location>
        <begin position="1"/>
        <end position="188"/>
    </location>
</feature>
<keyword evidence="2" id="KW-1185">Reference proteome</keyword>
<accession>A0A8M1KHX2</accession>
<evidence type="ECO:0000313" key="3">
    <source>
        <dbReference type="RefSeq" id="XP_042563477.1"/>
    </source>
</evidence>
<dbReference type="Proteomes" id="UP000515152">
    <property type="component" value="Chromosome 4"/>
</dbReference>
<dbReference type="FunFam" id="2.60.120.920:FF:000004">
    <property type="entry name" value="Butyrophilin subfamily 1 member A1"/>
    <property type="match status" value="1"/>
</dbReference>
<reference evidence="3" key="1">
    <citation type="submission" date="2025-08" db="UniProtKB">
        <authorList>
            <consortium name="RefSeq"/>
        </authorList>
    </citation>
    <scope>IDENTIFICATION</scope>
</reference>
<dbReference type="InterPro" id="IPR001870">
    <property type="entry name" value="B30.2/SPRY"/>
</dbReference>
<dbReference type="CDD" id="cd13733">
    <property type="entry name" value="SPRY_PRY_C-I_1"/>
    <property type="match status" value="1"/>
</dbReference>